<dbReference type="Pfam" id="PF13426">
    <property type="entry name" value="PAS_9"/>
    <property type="match status" value="2"/>
</dbReference>
<feature type="region of interest" description="Disordered" evidence="3">
    <location>
        <begin position="1760"/>
        <end position="1782"/>
    </location>
</feature>
<dbReference type="Proteomes" id="UP001244341">
    <property type="component" value="Chromosome 2b"/>
</dbReference>
<feature type="region of interest" description="Disordered" evidence="3">
    <location>
        <begin position="697"/>
        <end position="747"/>
    </location>
</feature>
<keyword evidence="4" id="KW-1133">Transmembrane helix</keyword>
<feature type="region of interest" description="Disordered" evidence="3">
    <location>
        <begin position="881"/>
        <end position="916"/>
    </location>
</feature>
<feature type="region of interest" description="Disordered" evidence="3">
    <location>
        <begin position="1350"/>
        <end position="1403"/>
    </location>
</feature>
<keyword evidence="4" id="KW-0812">Transmembrane</keyword>
<dbReference type="PANTHER" id="PTHR31600">
    <property type="entry name" value="TINY MACROCYSTS PROTEIN B-RELATED"/>
    <property type="match status" value="1"/>
</dbReference>
<dbReference type="PANTHER" id="PTHR31600:SF2">
    <property type="entry name" value="GAMETE ENRICHED GENE 10 PROTEIN-RELATED"/>
    <property type="match status" value="1"/>
</dbReference>
<keyword evidence="7" id="KW-1185">Reference proteome</keyword>
<feature type="transmembrane region" description="Helical" evidence="4">
    <location>
        <begin position="52"/>
        <end position="72"/>
    </location>
</feature>
<dbReference type="SUPFAM" id="SSF55785">
    <property type="entry name" value="PYP-like sensor domain (PAS domain)"/>
    <property type="match status" value="2"/>
</dbReference>
<feature type="compositionally biased region" description="Low complexity" evidence="3">
    <location>
        <begin position="703"/>
        <end position="715"/>
    </location>
</feature>
<feature type="compositionally biased region" description="Polar residues" evidence="3">
    <location>
        <begin position="780"/>
        <end position="795"/>
    </location>
</feature>
<dbReference type="InterPro" id="IPR013654">
    <property type="entry name" value="PAS_2"/>
</dbReference>
<dbReference type="Pfam" id="PF08446">
    <property type="entry name" value="PAS_2"/>
    <property type="match status" value="1"/>
</dbReference>
<feature type="transmembrane region" description="Helical" evidence="4">
    <location>
        <begin position="1059"/>
        <end position="1077"/>
    </location>
</feature>
<keyword evidence="4" id="KW-0472">Membrane</keyword>
<feature type="region of interest" description="Disordered" evidence="3">
    <location>
        <begin position="778"/>
        <end position="859"/>
    </location>
</feature>
<evidence type="ECO:0000256" key="3">
    <source>
        <dbReference type="SAM" id="MobiDB-lite"/>
    </source>
</evidence>
<evidence type="ECO:0000313" key="6">
    <source>
        <dbReference type="EMBL" id="WIA11005.1"/>
    </source>
</evidence>
<feature type="transmembrane region" description="Helical" evidence="4">
    <location>
        <begin position="1705"/>
        <end position="1725"/>
    </location>
</feature>
<feature type="compositionally biased region" description="Low complexity" evidence="3">
    <location>
        <begin position="999"/>
        <end position="1023"/>
    </location>
</feature>
<dbReference type="NCBIfam" id="TIGR00229">
    <property type="entry name" value="sensory_box"/>
    <property type="match status" value="1"/>
</dbReference>
<evidence type="ECO:0000256" key="2">
    <source>
        <dbReference type="ARBA" id="ARBA00022606"/>
    </source>
</evidence>
<organism evidence="6 7">
    <name type="scientific">Tetradesmus obliquus</name>
    <name type="common">Green alga</name>
    <name type="synonym">Acutodesmus obliquus</name>
    <dbReference type="NCBI Taxonomy" id="3088"/>
    <lineage>
        <taxon>Eukaryota</taxon>
        <taxon>Viridiplantae</taxon>
        <taxon>Chlorophyta</taxon>
        <taxon>core chlorophytes</taxon>
        <taxon>Chlorophyceae</taxon>
        <taxon>CS clade</taxon>
        <taxon>Sphaeropleales</taxon>
        <taxon>Scenedesmaceae</taxon>
        <taxon>Tetradesmus</taxon>
    </lineage>
</organism>
<feature type="region of interest" description="Disordered" evidence="3">
    <location>
        <begin position="986"/>
        <end position="1025"/>
    </location>
</feature>
<sequence>MNLASMIKTMEAAGSSRGHAAAALQVDEAQDGICIINSAGVMMTTNVVREGIALLVIASMGVAFSCFKFHAVGSSASIMMLFCQLFGYTLAELELFCQLFGYTRAELEGRNVAMIVPPPFGQRHGGYMERYLATGQPHIMGVKRRIIGLHKDRYMVPATLFAAHLSGSGADSVFVALLRPHTPEPGSVEIWCAPNTGAVMVSDARIGDFLGWPAQEVNGQPVGKFVTSPKFPEALAAASSAACSAQRQSVAAVPGALKGSSDDVATFKALISHKYLDPQEMTVTLEPSGTLAMPWVVVTLSLSTPPLPFAVLDNRLCVSSVSSGFAGMLGYQPKQMQGMNLSDLIPAPWSQMHSHWVKDMAPKPPQHSCRSKLAVPLLTRGNAQLAVQLRVSSKDDGEGMKHVMQIARTIKHAAGNEQQRLLLSIDRTSGCIVDVAENCQPVFGWDPKLLLGQQLQALLDAFELWEGQHGSGSGTLLLQNLANSANAHVGESWRVGVKPQKQPSQDHQQQQQQQQQDTSCGWDKVLQNIKGSRKGNLVPGRLHVVLDADEGEGWASDTRVSIALWRADSLSGVLEVDEALRVLRADEAAGIILGHGAGSLLRRSLHRHLSGLPLGSDLLQSGPKGGIKRKGPAWVVGTRHNFSGTHRDGLPLQVTLQAVGKEGVASRRLMLHITANTPYTGNLEAFQNLSAAQAAAADDDGAGSDTSAKTAATAAPGRRQRSSATGAAGKGGVRMQPPPKPAAAAAAGGRRLGAHFAADYEGEVTDDMAAELAADLADGNASQHSGSDEQQQPARSSRVHASPRFVPGGGNTASRAAARFGSGPGGSSNRVAPRQPARVPLRGDGGDSWQGSDEGEDDAAAVEHGYADEDDRDGAALLGRAAGAPRGRGGSSAPLHGRMVGHASKQVTEASRPRQAMRITHTSADNATSEGSEQLENIAAAAAAQATVSRKQGLAKPNSGKPAAAAAAAGGAGRMFGGGGGEAGRNTGGAAAGDDDDAASSVGDDASDAGDGQSGMSSAMSAGEDLHADARRAKRLRKLLRLLQAEKAQEARNRFKTQTWLLLLIMVAAHVGCFVLFTSETTRQHGYVYEVEEMARATDQANLMATQSFLLARCLTPQWATTASFCEPSNLKNRILAGMQRAVAAVEHGHKGMFLGFNRLKQLDEPTLYNMWSLPTTTETMLYDTANATRIKSNTSLWVIGNLMVGSGKELVYHASSAVTAGQLLPELSKSRHFYYVQDHAGGVVYDMYTVSLDKLVRRAYDRLDVVRTILTVLLVLEAFGVTLACVAYNWVLVHNLARHHMLLFTSFLALPSALIRSMASRPCTVDDEDTAGDDEDDDELGAQLLESASRRHHGDSAAAAGGSQPGGKQVRMSAPGGDDKPGKPSAGKRAVSRMEAGSSGKKGGRLKFWSLVHRMTGTWGPTEANSLTCCMLPYVSGAVSHAGGRLKFLVAGGRLKFWSLVHRMTGTWGQEARRSFKVSGRRLLPSHGMEVKSMAMFVTFQLLLVLIYALCFYTLNGLQSPISQLNSAQHIVYRASRTRFFAINLVMSTTAADKAKWRSNLARSCSKLHEEYEVMLYGGMLEWLSTSTRSEFLKFSPPVVFEKVATSHLFFGTRDCLRDDPSSCFPPGHEFYEVTHSGINPMMQRYLQECRLLQMDNDTDVHPNSSRYKYIYYVGGKDLYEATQALAYGITRDTIAAYDEMRTLNVALLVLTIVLPVGYLLFVFRPMLALVRQHTGKVAGLLSQLPPEVDVESKLKAALDHNRRSTSQQQQQQDADDDLGD</sequence>
<gene>
    <name evidence="6" type="ORF">OEZ85_011162</name>
</gene>
<evidence type="ECO:0000256" key="4">
    <source>
        <dbReference type="SAM" id="Phobius"/>
    </source>
</evidence>
<name>A0ABY8TPF8_TETOB</name>
<dbReference type="EMBL" id="CP126209">
    <property type="protein sequence ID" value="WIA11005.1"/>
    <property type="molecule type" value="Genomic_DNA"/>
</dbReference>
<dbReference type="InterPro" id="IPR000014">
    <property type="entry name" value="PAS"/>
</dbReference>
<dbReference type="InterPro" id="IPR035965">
    <property type="entry name" value="PAS-like_dom_sf"/>
</dbReference>
<proteinExistence type="predicted"/>
<dbReference type="InterPro" id="IPR052994">
    <property type="entry name" value="Tiny_macrocysts_regulators"/>
</dbReference>
<accession>A0ABY8TPF8</accession>
<evidence type="ECO:0000259" key="5">
    <source>
        <dbReference type="SMART" id="SM00091"/>
    </source>
</evidence>
<keyword evidence="1" id="KW-0157">Chromophore</keyword>
<protein>
    <recommendedName>
        <fullName evidence="5">PAS domain-containing protein</fullName>
    </recommendedName>
</protein>
<dbReference type="CDD" id="cd00130">
    <property type="entry name" value="PAS"/>
    <property type="match status" value="2"/>
</dbReference>
<dbReference type="Gene3D" id="3.30.450.20">
    <property type="entry name" value="PAS domain"/>
    <property type="match status" value="2"/>
</dbReference>
<keyword evidence="1" id="KW-0675">Receptor</keyword>
<evidence type="ECO:0000313" key="7">
    <source>
        <dbReference type="Proteomes" id="UP001244341"/>
    </source>
</evidence>
<feature type="compositionally biased region" description="Low complexity" evidence="3">
    <location>
        <begin position="500"/>
        <end position="516"/>
    </location>
</feature>
<keyword evidence="1" id="KW-0600">Photoreceptor protein</keyword>
<feature type="transmembrane region" description="Helical" evidence="4">
    <location>
        <begin position="1495"/>
        <end position="1516"/>
    </location>
</feature>
<dbReference type="SMART" id="SM00091">
    <property type="entry name" value="PAS"/>
    <property type="match status" value="2"/>
</dbReference>
<feature type="transmembrane region" description="Helical" evidence="4">
    <location>
        <begin position="1266"/>
        <end position="1292"/>
    </location>
</feature>
<evidence type="ECO:0000256" key="1">
    <source>
        <dbReference type="ARBA" id="ARBA00022543"/>
    </source>
</evidence>
<feature type="domain" description="PAS" evidence="5">
    <location>
        <begin position="67"/>
        <end position="133"/>
    </location>
</feature>
<keyword evidence="2" id="KW-0716">Sensory transduction</keyword>
<feature type="domain" description="PAS" evidence="5">
    <location>
        <begin position="294"/>
        <end position="362"/>
    </location>
</feature>
<reference evidence="6 7" key="1">
    <citation type="submission" date="2023-05" db="EMBL/GenBank/DDBJ databases">
        <title>A 100% complete, gapless, phased diploid assembly of the Scenedesmus obliquus UTEX 3031 genome.</title>
        <authorList>
            <person name="Biondi T.C."/>
            <person name="Hanschen E.R."/>
            <person name="Kwon T."/>
            <person name="Eng W."/>
            <person name="Kruse C.P.S."/>
            <person name="Koehler S.I."/>
            <person name="Kunde Y."/>
            <person name="Gleasner C.D."/>
            <person name="You Mak K.T."/>
            <person name="Polle J."/>
            <person name="Hovde B.T."/>
            <person name="Starkenburg S.R."/>
        </authorList>
    </citation>
    <scope>NUCLEOTIDE SEQUENCE [LARGE SCALE GENOMIC DNA]</scope>
    <source>
        <strain evidence="6 7">DOE0152z</strain>
    </source>
</reference>
<feature type="region of interest" description="Disordered" evidence="3">
    <location>
        <begin position="498"/>
        <end position="517"/>
    </location>
</feature>